<evidence type="ECO:0000313" key="1">
    <source>
        <dbReference type="EMBL" id="MDB1998821.1"/>
    </source>
</evidence>
<evidence type="ECO:0000313" key="2">
    <source>
        <dbReference type="Proteomes" id="UP001300871"/>
    </source>
</evidence>
<dbReference type="GO" id="GO:0016787">
    <property type="term" value="F:hydrolase activity"/>
    <property type="evidence" value="ECO:0007669"/>
    <property type="project" value="UniProtKB-KW"/>
</dbReference>
<dbReference type="Proteomes" id="UP001300871">
    <property type="component" value="Unassembled WGS sequence"/>
</dbReference>
<proteinExistence type="predicted"/>
<accession>A0AAW6AQQ6</accession>
<dbReference type="AlphaFoldDB" id="A0AAW6AQQ6"/>
<dbReference type="Pfam" id="PF14196">
    <property type="entry name" value="ATC_hydrolase"/>
    <property type="match status" value="1"/>
</dbReference>
<dbReference type="EMBL" id="JAQLGM010000002">
    <property type="protein sequence ID" value="MDB1998821.1"/>
    <property type="molecule type" value="Genomic_DNA"/>
</dbReference>
<protein>
    <submittedName>
        <fullName evidence="1">L-2-amino-thiazoline-4-carboxylic acid hydrolase</fullName>
    </submittedName>
</protein>
<keyword evidence="1" id="KW-0378">Hydrolase</keyword>
<comment type="caution">
    <text evidence="1">The sequence shown here is derived from an EMBL/GenBank/DDBJ whole genome shotgun (WGS) entry which is preliminary data.</text>
</comment>
<reference evidence="1" key="1">
    <citation type="submission" date="2023-01" db="EMBL/GenBank/DDBJ databases">
        <title>Human gut microbiome strain richness.</title>
        <authorList>
            <person name="Chen-Liaw A."/>
        </authorList>
    </citation>
    <scope>NUCLEOTIDE SEQUENCE</scope>
    <source>
        <strain evidence="1">B1_m1001713B170214d0_201011</strain>
    </source>
</reference>
<gene>
    <name evidence="1" type="ORF">PM006_01190</name>
</gene>
<name>A0AAW6AQQ6_CLOSY</name>
<dbReference type="RefSeq" id="WP_272120347.1">
    <property type="nucleotide sequence ID" value="NZ_JAQLGH010000002.1"/>
</dbReference>
<sequence length="297" mass="34908">MEQIKKNQIGNFQDCWSILYIKMARALYDAVPVEGEAAVREAVRLFGRDRGERLQKRHLECGLKLNLENLFTYYDLPGDPRFRRRKIRLNPQERLSDTLVCPIAQLWKDAGERELGRLYCEEFHHAMFGSYAKKAQINLAKTLTQVNDDYCCFAVYLRPANMDEKERREAFAEFDPEYRLPEDFTYDEGTHRDGFNMLCIRLGYYLVRQAVERLGDRGRQAAVRGLNETAESYAGFLVRRSHEMGGRPDEEFIKENCPLSLKMRDDRIWEEYGTEAAAELFEKEFYNRFADLMTPVE</sequence>
<dbReference type="InterPro" id="IPR026002">
    <property type="entry name" value="ATC_hydrolase-like"/>
</dbReference>
<organism evidence="1 2">
    <name type="scientific">Clostridium symbiosum</name>
    <name type="common">Bacteroides symbiosus</name>
    <dbReference type="NCBI Taxonomy" id="1512"/>
    <lineage>
        <taxon>Bacteria</taxon>
        <taxon>Bacillati</taxon>
        <taxon>Bacillota</taxon>
        <taxon>Clostridia</taxon>
        <taxon>Lachnospirales</taxon>
        <taxon>Lachnospiraceae</taxon>
        <taxon>Otoolea</taxon>
    </lineage>
</organism>